<protein>
    <submittedName>
        <fullName evidence="7">Armadillo-like helical domain-containing protein</fullName>
    </submittedName>
</protein>
<keyword evidence="6" id="KW-1185">Reference proteome</keyword>
<dbReference type="AlphaFoldDB" id="A0AAF3FB15"/>
<dbReference type="InterPro" id="IPR013636">
    <property type="entry name" value="ARMH3_C"/>
</dbReference>
<evidence type="ECO:0000256" key="4">
    <source>
        <dbReference type="ARBA" id="ARBA00023136"/>
    </source>
</evidence>
<feature type="domain" description="Armadillo-like helical" evidence="5">
    <location>
        <begin position="406"/>
        <end position="628"/>
    </location>
</feature>
<keyword evidence="4" id="KW-0472">Membrane</keyword>
<dbReference type="InterPro" id="IPR039868">
    <property type="entry name" value="ARMD3-like"/>
</dbReference>
<evidence type="ECO:0000256" key="2">
    <source>
        <dbReference type="ARBA" id="ARBA00022692"/>
    </source>
</evidence>
<keyword evidence="2" id="KW-0812">Transmembrane</keyword>
<organism evidence="6 7">
    <name type="scientific">Mesorhabditis belari</name>
    <dbReference type="NCBI Taxonomy" id="2138241"/>
    <lineage>
        <taxon>Eukaryota</taxon>
        <taxon>Metazoa</taxon>
        <taxon>Ecdysozoa</taxon>
        <taxon>Nematoda</taxon>
        <taxon>Chromadorea</taxon>
        <taxon>Rhabditida</taxon>
        <taxon>Rhabditina</taxon>
        <taxon>Rhabditomorpha</taxon>
        <taxon>Rhabditoidea</taxon>
        <taxon>Rhabditidae</taxon>
        <taxon>Mesorhabditinae</taxon>
        <taxon>Mesorhabditis</taxon>
    </lineage>
</organism>
<dbReference type="WBParaSite" id="MBELARI_LOCUS4012">
    <property type="protein sequence ID" value="MBELARI_LOCUS4012"/>
    <property type="gene ID" value="MBELARI_LOCUS4012"/>
</dbReference>
<dbReference type="GO" id="GO:0016020">
    <property type="term" value="C:membrane"/>
    <property type="evidence" value="ECO:0007669"/>
    <property type="project" value="UniProtKB-SubCell"/>
</dbReference>
<evidence type="ECO:0000313" key="6">
    <source>
        <dbReference type="Proteomes" id="UP000887575"/>
    </source>
</evidence>
<dbReference type="Pfam" id="PF08427">
    <property type="entry name" value="ARMH3_C"/>
    <property type="match status" value="1"/>
</dbReference>
<dbReference type="PANTHER" id="PTHR13608:SF3">
    <property type="entry name" value="ARMADILLO-LIKE HELICAL DOMAIN-CONTAINING PROTEIN 3"/>
    <property type="match status" value="1"/>
</dbReference>
<sequence>MVAFNGVIGYAKGEKKRKQRITSWMNSIKYTQQTSRNISILYVSVFKEKIKDINWDEFFLIRPQPEHLDDFDWKFELAKLQENLHELVDRCIYVILNKIDISFINASTTLTTIISIIAQKISLNSEGFSLIFSDDSKNKLPAVMRRYATTIAHSQYKSLKICSWNAILKIATACPDVSGNSLLEYVCCQDILEAILIQFIPGKTRNPFASRALRLFSVLLCHFDGSIHLLLQFALFEDQKILMGFSEEFRHYVAQMNSNFIERHGNCLADQSVVEFLSNKLSDLFSSTGNEVRVDILDLVYLYLFHSTITTNKNLLAAVFAIPPHAHEHHSNTPPSSIISLFITFCSFALLDMKSDTARLRAKLCFLTLLRLTDDSYALNEMHHTGRSEPIPIFRPDLLHRKAALDLNPQPTTSASTLLDLQTEFIMANLKLSVPLEFFDFSLGIIHRILAFGKEKEKRLDKWKPLFSALINLLKFLIINEQKLPFVDPLVLRLVMLVNFFITYGDLFLPDGDAYENVYYEIIRQQTIFLKLKTTLASSPKNDVTEKTQMHLNNILNIIETVQPTLDRFDDYPSEEEVFTVIQDSFDHLALRVFPTLTMVDRYEASIHQRTFFEILSVKIAGRVREVVDDEVLDYSKFLQELSQSK</sequence>
<reference evidence="7" key="1">
    <citation type="submission" date="2024-02" db="UniProtKB">
        <authorList>
            <consortium name="WormBaseParasite"/>
        </authorList>
    </citation>
    <scope>IDENTIFICATION</scope>
</reference>
<comment type="subcellular location">
    <subcellularLocation>
        <location evidence="1">Membrane</location>
    </subcellularLocation>
</comment>
<dbReference type="SMART" id="SM01158">
    <property type="entry name" value="DUF1741"/>
    <property type="match status" value="1"/>
</dbReference>
<evidence type="ECO:0000259" key="5">
    <source>
        <dbReference type="SMART" id="SM01158"/>
    </source>
</evidence>
<proteinExistence type="predicted"/>
<evidence type="ECO:0000256" key="1">
    <source>
        <dbReference type="ARBA" id="ARBA00004370"/>
    </source>
</evidence>
<dbReference type="PANTHER" id="PTHR13608">
    <property type="entry name" value="ARMADILLO-LIKE HELICAL DOMAIN-CONTAINING PROTEIN 3"/>
    <property type="match status" value="1"/>
</dbReference>
<name>A0AAF3FB15_9BILA</name>
<evidence type="ECO:0000256" key="3">
    <source>
        <dbReference type="ARBA" id="ARBA00022989"/>
    </source>
</evidence>
<evidence type="ECO:0000313" key="7">
    <source>
        <dbReference type="WBParaSite" id="MBELARI_LOCUS4012"/>
    </source>
</evidence>
<dbReference type="Proteomes" id="UP000887575">
    <property type="component" value="Unassembled WGS sequence"/>
</dbReference>
<dbReference type="GO" id="GO:0005829">
    <property type="term" value="C:cytosol"/>
    <property type="evidence" value="ECO:0007669"/>
    <property type="project" value="TreeGrafter"/>
</dbReference>
<accession>A0AAF3FB15</accession>
<keyword evidence="3" id="KW-1133">Transmembrane helix</keyword>